<organism evidence="2 3">
    <name type="scientific">Caenorhabditis bovis</name>
    <dbReference type="NCBI Taxonomy" id="2654633"/>
    <lineage>
        <taxon>Eukaryota</taxon>
        <taxon>Metazoa</taxon>
        <taxon>Ecdysozoa</taxon>
        <taxon>Nematoda</taxon>
        <taxon>Chromadorea</taxon>
        <taxon>Rhabditida</taxon>
        <taxon>Rhabditina</taxon>
        <taxon>Rhabditomorpha</taxon>
        <taxon>Rhabditoidea</taxon>
        <taxon>Rhabditidae</taxon>
        <taxon>Peloderinae</taxon>
        <taxon>Caenorhabditis</taxon>
    </lineage>
</organism>
<evidence type="ECO:0000256" key="1">
    <source>
        <dbReference type="SAM" id="MobiDB-lite"/>
    </source>
</evidence>
<comment type="caution">
    <text evidence="2">The sequence shown here is derived from an EMBL/GenBank/DDBJ whole genome shotgun (WGS) entry which is preliminary data.</text>
</comment>
<sequence>MSTATTETRKMKLLFCPNDEKIMVKIRADGLRSRMTRSDANSQHIETAPSSTSSLQETIEEVARCSLSRSSETTEQIHKEATIPKSVARWKKMMERNPNCGNLKYHAPRKFHAQSTMVENKNRWSYQKACEINEAEKDAEGQMYYIADPFLPMPRTEYGESAAIRMNYAAQRLDNRRFRCEMRYFLPSKEMQQRITYIDADAEEELPIALFNCAVCKTSTKLETFS</sequence>
<dbReference type="AlphaFoldDB" id="A0A8S1EZI4"/>
<dbReference type="OrthoDB" id="5814218at2759"/>
<reference evidence="2 3" key="1">
    <citation type="submission" date="2020-04" db="EMBL/GenBank/DDBJ databases">
        <authorList>
            <person name="Laetsch R D."/>
            <person name="Stevens L."/>
            <person name="Kumar S."/>
            <person name="Blaxter L. M."/>
        </authorList>
    </citation>
    <scope>NUCLEOTIDE SEQUENCE [LARGE SCALE GENOMIC DNA]</scope>
</reference>
<protein>
    <submittedName>
        <fullName evidence="2">Uncharacterized protein</fullName>
    </submittedName>
</protein>
<keyword evidence="3" id="KW-1185">Reference proteome</keyword>
<feature type="region of interest" description="Disordered" evidence="1">
    <location>
        <begin position="33"/>
        <end position="56"/>
    </location>
</feature>
<accession>A0A8S1EZI4</accession>
<evidence type="ECO:0000313" key="2">
    <source>
        <dbReference type="EMBL" id="CAB3403512.1"/>
    </source>
</evidence>
<dbReference type="EMBL" id="CADEPM010000003">
    <property type="protein sequence ID" value="CAB3403512.1"/>
    <property type="molecule type" value="Genomic_DNA"/>
</dbReference>
<gene>
    <name evidence="2" type="ORF">CBOVIS_LOCUS5977</name>
</gene>
<evidence type="ECO:0000313" key="3">
    <source>
        <dbReference type="Proteomes" id="UP000494206"/>
    </source>
</evidence>
<proteinExistence type="predicted"/>
<dbReference type="Proteomes" id="UP000494206">
    <property type="component" value="Unassembled WGS sequence"/>
</dbReference>
<name>A0A8S1EZI4_9PELO</name>
<feature type="compositionally biased region" description="Polar residues" evidence="1">
    <location>
        <begin position="38"/>
        <end position="56"/>
    </location>
</feature>